<keyword evidence="3 4" id="KW-0862">Zinc</keyword>
<accession>A0A9X0A7M6</accession>
<dbReference type="PROSITE" id="PS50145">
    <property type="entry name" value="ZF_TRAF"/>
    <property type="match status" value="2"/>
</dbReference>
<evidence type="ECO:0000256" key="4">
    <source>
        <dbReference type="PROSITE-ProRule" id="PRU00207"/>
    </source>
</evidence>
<evidence type="ECO:0000313" key="7">
    <source>
        <dbReference type="Proteomes" id="UP001163046"/>
    </source>
</evidence>
<dbReference type="PANTHER" id="PTHR10131">
    <property type="entry name" value="TNF RECEPTOR ASSOCIATED FACTOR"/>
    <property type="match status" value="1"/>
</dbReference>
<dbReference type="Proteomes" id="UP001163046">
    <property type="component" value="Unassembled WGS sequence"/>
</dbReference>
<dbReference type="SUPFAM" id="SSF49599">
    <property type="entry name" value="TRAF domain-like"/>
    <property type="match status" value="2"/>
</dbReference>
<keyword evidence="7" id="KW-1185">Reference proteome</keyword>
<protein>
    <submittedName>
        <fullName evidence="6">TNF receptor-associated factor 4</fullName>
    </submittedName>
</protein>
<dbReference type="EMBL" id="MU825396">
    <property type="protein sequence ID" value="KAJ7394847.1"/>
    <property type="molecule type" value="Genomic_DNA"/>
</dbReference>
<dbReference type="AlphaFoldDB" id="A0A9X0A7M6"/>
<keyword evidence="1 4" id="KW-0479">Metal-binding</keyword>
<feature type="zinc finger region" description="TRAF-type" evidence="4">
    <location>
        <begin position="59"/>
        <end position="106"/>
    </location>
</feature>
<comment type="caution">
    <text evidence="6">The sequence shown here is derived from an EMBL/GenBank/DDBJ whole genome shotgun (WGS) entry which is preliminary data.</text>
</comment>
<proteinExistence type="predicted"/>
<dbReference type="OrthoDB" id="10276451at2759"/>
<dbReference type="PANTHER" id="PTHR10131:SF94">
    <property type="entry name" value="TNF RECEPTOR-ASSOCIATED FACTOR 4"/>
    <property type="match status" value="1"/>
</dbReference>
<keyword evidence="6" id="KW-0675">Receptor</keyword>
<organism evidence="6 7">
    <name type="scientific">Desmophyllum pertusum</name>
    <dbReference type="NCBI Taxonomy" id="174260"/>
    <lineage>
        <taxon>Eukaryota</taxon>
        <taxon>Metazoa</taxon>
        <taxon>Cnidaria</taxon>
        <taxon>Anthozoa</taxon>
        <taxon>Hexacorallia</taxon>
        <taxon>Scleractinia</taxon>
        <taxon>Caryophylliina</taxon>
        <taxon>Caryophylliidae</taxon>
        <taxon>Desmophyllum</taxon>
    </lineage>
</organism>
<gene>
    <name evidence="6" type="primary">TRAF4_1</name>
    <name evidence="6" type="ORF">OS493_000682</name>
</gene>
<feature type="domain" description="TRAF-type" evidence="5">
    <location>
        <begin position="59"/>
        <end position="106"/>
    </location>
</feature>
<dbReference type="Pfam" id="PF02176">
    <property type="entry name" value="zf-TRAF"/>
    <property type="match status" value="1"/>
</dbReference>
<reference evidence="6" key="1">
    <citation type="submission" date="2023-01" db="EMBL/GenBank/DDBJ databases">
        <title>Genome assembly of the deep-sea coral Lophelia pertusa.</title>
        <authorList>
            <person name="Herrera S."/>
            <person name="Cordes E."/>
        </authorList>
    </citation>
    <scope>NUCLEOTIDE SEQUENCE</scope>
    <source>
        <strain evidence="6">USNM1676648</strain>
        <tissue evidence="6">Polyp</tissue>
    </source>
</reference>
<evidence type="ECO:0000259" key="5">
    <source>
        <dbReference type="PROSITE" id="PS50145"/>
    </source>
</evidence>
<evidence type="ECO:0000313" key="6">
    <source>
        <dbReference type="EMBL" id="KAJ7394847.1"/>
    </source>
</evidence>
<evidence type="ECO:0000256" key="3">
    <source>
        <dbReference type="ARBA" id="ARBA00022833"/>
    </source>
</evidence>
<feature type="domain" description="TRAF-type" evidence="5">
    <location>
        <begin position="113"/>
        <end position="156"/>
    </location>
</feature>
<evidence type="ECO:0000256" key="2">
    <source>
        <dbReference type="ARBA" id="ARBA00022771"/>
    </source>
</evidence>
<evidence type="ECO:0000256" key="1">
    <source>
        <dbReference type="ARBA" id="ARBA00022723"/>
    </source>
</evidence>
<dbReference type="Gene3D" id="3.30.40.10">
    <property type="entry name" value="Zinc/RING finger domain, C3HC4 (zinc finger)"/>
    <property type="match status" value="2"/>
</dbReference>
<name>A0A9X0A7M6_9CNID</name>
<dbReference type="GO" id="GO:0008270">
    <property type="term" value="F:zinc ion binding"/>
    <property type="evidence" value="ECO:0007669"/>
    <property type="project" value="UniProtKB-KW"/>
</dbReference>
<dbReference type="InterPro" id="IPR013083">
    <property type="entry name" value="Znf_RING/FYVE/PHD"/>
</dbReference>
<keyword evidence="2 4" id="KW-0863">Zinc-finger</keyword>
<dbReference type="InterPro" id="IPR001293">
    <property type="entry name" value="Znf_TRAF"/>
</dbReference>
<sequence length="315" mass="35492">MPGSSCVQRSPDLPGGPKLFGFVEACTQSRIAGHHPQFHNQVSQWIGCLWMGKLESMSSHKGECKMEMVECQNSTCTAMVYRGEKDTHQERCPHKSEACTQCNRQVKLVEMATHLKTCPKGKIPCPNKCGKDILRDQAIAHFGMCKAEPQSCPFNCGAILDQDVSVERHFLDNSRSHLDLTVAKMMQSKISKEIHPSQTADKVLFEWILQRDTACSVAIYSPTITTKLCTFKCALKEVNARFIDLYIQVKSNMQLTTLFTSGMVTLKTKSSAIVKEIWKEEVFKPDEEVLALKQFVSVAELPENAKLFFHIRILM</sequence>
<feature type="zinc finger region" description="TRAF-type" evidence="4">
    <location>
        <begin position="113"/>
        <end position="156"/>
    </location>
</feature>